<accession>A0A1R3IE54</accession>
<dbReference type="AlphaFoldDB" id="A0A1R3IE54"/>
<evidence type="ECO:0000313" key="1">
    <source>
        <dbReference type="EMBL" id="OMO80872.1"/>
    </source>
</evidence>
<keyword evidence="2" id="KW-1185">Reference proteome</keyword>
<dbReference type="Proteomes" id="UP000187203">
    <property type="component" value="Unassembled WGS sequence"/>
</dbReference>
<comment type="caution">
    <text evidence="1">The sequence shown here is derived from an EMBL/GenBank/DDBJ whole genome shotgun (WGS) entry which is preliminary data.</text>
</comment>
<gene>
    <name evidence="1" type="ORF">COLO4_23874</name>
</gene>
<reference evidence="2" key="1">
    <citation type="submission" date="2013-09" db="EMBL/GenBank/DDBJ databases">
        <title>Corchorus olitorius genome sequencing.</title>
        <authorList>
            <person name="Alam M."/>
            <person name="Haque M.S."/>
            <person name="Islam M.S."/>
            <person name="Emdad E.M."/>
            <person name="Islam M.M."/>
            <person name="Ahmed B."/>
            <person name="Halim A."/>
            <person name="Hossen Q.M.M."/>
            <person name="Hossain M.Z."/>
            <person name="Ahmed R."/>
            <person name="Khan M.M."/>
            <person name="Islam R."/>
            <person name="Rashid M.M."/>
            <person name="Khan S.A."/>
            <person name="Rahman M.S."/>
            <person name="Alam M."/>
            <person name="Yahiya A.S."/>
            <person name="Khan M.S."/>
            <person name="Azam M.S."/>
            <person name="Haque T."/>
            <person name="Lashkar M.Z.H."/>
            <person name="Akhand A.I."/>
            <person name="Morshed G."/>
            <person name="Roy S."/>
            <person name="Uddin K.S."/>
            <person name="Rabeya T."/>
            <person name="Hossain A.S."/>
            <person name="Chowdhury A."/>
            <person name="Snigdha A.R."/>
            <person name="Mortoza M.S."/>
            <person name="Matin S.A."/>
            <person name="Hoque S.M.E."/>
            <person name="Islam M.K."/>
            <person name="Roy D.K."/>
            <person name="Haider R."/>
            <person name="Moosa M.M."/>
            <person name="Elias S.M."/>
            <person name="Hasan A.M."/>
            <person name="Jahan S."/>
            <person name="Shafiuddin M."/>
            <person name="Mahmood N."/>
            <person name="Shommy N.S."/>
        </authorList>
    </citation>
    <scope>NUCLEOTIDE SEQUENCE [LARGE SCALE GENOMIC DNA]</scope>
    <source>
        <strain evidence="2">cv. O-4</strain>
    </source>
</reference>
<organism evidence="1 2">
    <name type="scientific">Corchorus olitorius</name>
    <dbReference type="NCBI Taxonomy" id="93759"/>
    <lineage>
        <taxon>Eukaryota</taxon>
        <taxon>Viridiplantae</taxon>
        <taxon>Streptophyta</taxon>
        <taxon>Embryophyta</taxon>
        <taxon>Tracheophyta</taxon>
        <taxon>Spermatophyta</taxon>
        <taxon>Magnoliopsida</taxon>
        <taxon>eudicotyledons</taxon>
        <taxon>Gunneridae</taxon>
        <taxon>Pentapetalae</taxon>
        <taxon>rosids</taxon>
        <taxon>malvids</taxon>
        <taxon>Malvales</taxon>
        <taxon>Malvaceae</taxon>
        <taxon>Grewioideae</taxon>
        <taxon>Apeibeae</taxon>
        <taxon>Corchorus</taxon>
    </lineage>
</organism>
<sequence>MAVNQRLQARTSFRDNNLTGGGPEICTNPWDLIRLACEGNKWDNGAKLERERVVHLGDVRQSLPAKFRTLT</sequence>
<protein>
    <submittedName>
        <fullName evidence="1">Uncharacterized protein</fullName>
    </submittedName>
</protein>
<name>A0A1R3IE54_9ROSI</name>
<dbReference type="OrthoDB" id="10453818at2759"/>
<dbReference type="EMBL" id="AWUE01018369">
    <property type="protein sequence ID" value="OMO80872.1"/>
    <property type="molecule type" value="Genomic_DNA"/>
</dbReference>
<evidence type="ECO:0000313" key="2">
    <source>
        <dbReference type="Proteomes" id="UP000187203"/>
    </source>
</evidence>
<proteinExistence type="predicted"/>